<evidence type="ECO:0000256" key="1">
    <source>
        <dbReference type="SAM" id="Phobius"/>
    </source>
</evidence>
<keyword evidence="3" id="KW-1185">Reference proteome</keyword>
<protein>
    <submittedName>
        <fullName evidence="2">Uncharacterized protein</fullName>
    </submittedName>
</protein>
<name>A0A2T3YZ16_TRIA4</name>
<keyword evidence="1" id="KW-1133">Transmembrane helix</keyword>
<gene>
    <name evidence="2" type="ORF">M441DRAFT_258427</name>
</gene>
<dbReference type="Proteomes" id="UP000240493">
    <property type="component" value="Unassembled WGS sequence"/>
</dbReference>
<feature type="transmembrane region" description="Helical" evidence="1">
    <location>
        <begin position="34"/>
        <end position="52"/>
    </location>
</feature>
<evidence type="ECO:0000313" key="3">
    <source>
        <dbReference type="Proteomes" id="UP000240493"/>
    </source>
</evidence>
<dbReference type="EMBL" id="KZ679267">
    <property type="protein sequence ID" value="PTB37821.1"/>
    <property type="molecule type" value="Genomic_DNA"/>
</dbReference>
<feature type="transmembrane region" description="Helical" evidence="1">
    <location>
        <begin position="73"/>
        <end position="93"/>
    </location>
</feature>
<evidence type="ECO:0000313" key="2">
    <source>
        <dbReference type="EMBL" id="PTB37821.1"/>
    </source>
</evidence>
<accession>A0A2T3YZ16</accession>
<reference evidence="2 3" key="1">
    <citation type="submission" date="2016-07" db="EMBL/GenBank/DDBJ databases">
        <title>Multiple horizontal gene transfer events from other fungi enriched the ability of initially mycotrophic Trichoderma (Ascomycota) to feed on dead plant biomass.</title>
        <authorList>
            <consortium name="DOE Joint Genome Institute"/>
            <person name="Aerts A."/>
            <person name="Atanasova L."/>
            <person name="Chenthamara K."/>
            <person name="Zhang J."/>
            <person name="Grujic M."/>
            <person name="Henrissat B."/>
            <person name="Kuo A."/>
            <person name="Salamov A."/>
            <person name="Lipzen A."/>
            <person name="Labutti K."/>
            <person name="Barry K."/>
            <person name="Miao Y."/>
            <person name="Rahimi M.J."/>
            <person name="Shen Q."/>
            <person name="Grigoriev I.V."/>
            <person name="Kubicek C.P."/>
            <person name="Druzhinina I.S."/>
        </authorList>
    </citation>
    <scope>NUCLEOTIDE SEQUENCE [LARGE SCALE GENOMIC DNA]</scope>
    <source>
        <strain evidence="2 3">CBS 433.97</strain>
    </source>
</reference>
<proteinExistence type="predicted"/>
<organism evidence="2 3">
    <name type="scientific">Trichoderma asperellum (strain ATCC 204424 / CBS 433.97 / NBRC 101777)</name>
    <dbReference type="NCBI Taxonomy" id="1042311"/>
    <lineage>
        <taxon>Eukaryota</taxon>
        <taxon>Fungi</taxon>
        <taxon>Dikarya</taxon>
        <taxon>Ascomycota</taxon>
        <taxon>Pezizomycotina</taxon>
        <taxon>Sordariomycetes</taxon>
        <taxon>Hypocreomycetidae</taxon>
        <taxon>Hypocreales</taxon>
        <taxon>Hypocreaceae</taxon>
        <taxon>Trichoderma</taxon>
    </lineage>
</organism>
<sequence length="112" mass="12876">MYVCMYVCMYVRPIYLLSPREAHACKHHICHKDLVGGLFFIFIFYYYFLYGAQDAKAPNPQTLSRRLLRKPRLRAGFGASSEAVAFALCLLLIHHTRYMLFFISLSTVSSGA</sequence>
<keyword evidence="1" id="KW-0472">Membrane</keyword>
<dbReference type="AlphaFoldDB" id="A0A2T3YZ16"/>
<keyword evidence="1" id="KW-0812">Transmembrane</keyword>